<dbReference type="PRINTS" id="PR00320">
    <property type="entry name" value="GPROTEINBRPT"/>
</dbReference>
<gene>
    <name evidence="4" type="ORF">SteCoe_5157</name>
</gene>
<keyword evidence="1 3" id="KW-0853">WD repeat</keyword>
<evidence type="ECO:0000256" key="2">
    <source>
        <dbReference type="ARBA" id="ARBA00022737"/>
    </source>
</evidence>
<feature type="repeat" description="WD" evidence="3">
    <location>
        <begin position="116"/>
        <end position="144"/>
    </location>
</feature>
<dbReference type="PROSITE" id="PS50082">
    <property type="entry name" value="WD_REPEATS_2"/>
    <property type="match status" value="6"/>
</dbReference>
<dbReference type="InterPro" id="IPR036322">
    <property type="entry name" value="WD40_repeat_dom_sf"/>
</dbReference>
<dbReference type="SUPFAM" id="SSF50978">
    <property type="entry name" value="WD40 repeat-like"/>
    <property type="match status" value="1"/>
</dbReference>
<dbReference type="PROSITE" id="PS00678">
    <property type="entry name" value="WD_REPEATS_1"/>
    <property type="match status" value="3"/>
</dbReference>
<dbReference type="EMBL" id="MPUH01000067">
    <property type="protein sequence ID" value="OMJ92167.1"/>
    <property type="molecule type" value="Genomic_DNA"/>
</dbReference>
<dbReference type="AlphaFoldDB" id="A0A1R2CT27"/>
<dbReference type="OrthoDB" id="1068471at2759"/>
<protein>
    <submittedName>
        <fullName evidence="4">Uncharacterized protein</fullName>
    </submittedName>
</protein>
<evidence type="ECO:0000256" key="1">
    <source>
        <dbReference type="ARBA" id="ARBA00022574"/>
    </source>
</evidence>
<feature type="repeat" description="WD" evidence="3">
    <location>
        <begin position="26"/>
        <end position="67"/>
    </location>
</feature>
<feature type="repeat" description="WD" evidence="3">
    <location>
        <begin position="68"/>
        <end position="109"/>
    </location>
</feature>
<dbReference type="PANTHER" id="PTHR19848:SF8">
    <property type="entry name" value="F-BOX AND WD REPEAT DOMAIN CONTAINING 7"/>
    <property type="match status" value="1"/>
</dbReference>
<dbReference type="PANTHER" id="PTHR19848">
    <property type="entry name" value="WD40 REPEAT PROTEIN"/>
    <property type="match status" value="1"/>
</dbReference>
<dbReference type="PROSITE" id="PS50294">
    <property type="entry name" value="WD_REPEATS_REGION"/>
    <property type="match status" value="3"/>
</dbReference>
<evidence type="ECO:0000313" key="5">
    <source>
        <dbReference type="Proteomes" id="UP000187209"/>
    </source>
</evidence>
<keyword evidence="2" id="KW-0677">Repeat</keyword>
<dbReference type="InterPro" id="IPR020472">
    <property type="entry name" value="WD40_PAC1"/>
</dbReference>
<accession>A0A1R2CT27</accession>
<dbReference type="InterPro" id="IPR019775">
    <property type="entry name" value="WD40_repeat_CS"/>
</dbReference>
<feature type="repeat" description="WD" evidence="3">
    <location>
        <begin position="316"/>
        <end position="357"/>
    </location>
</feature>
<feature type="repeat" description="WD" evidence="3">
    <location>
        <begin position="234"/>
        <end position="273"/>
    </location>
</feature>
<dbReference type="Pfam" id="PF00400">
    <property type="entry name" value="WD40"/>
    <property type="match status" value="7"/>
</dbReference>
<comment type="caution">
    <text evidence="4">The sequence shown here is derived from an EMBL/GenBank/DDBJ whole genome shotgun (WGS) entry which is preliminary data.</text>
</comment>
<organism evidence="4 5">
    <name type="scientific">Stentor coeruleus</name>
    <dbReference type="NCBI Taxonomy" id="5963"/>
    <lineage>
        <taxon>Eukaryota</taxon>
        <taxon>Sar</taxon>
        <taxon>Alveolata</taxon>
        <taxon>Ciliophora</taxon>
        <taxon>Postciliodesmatophora</taxon>
        <taxon>Heterotrichea</taxon>
        <taxon>Heterotrichida</taxon>
        <taxon>Stentoridae</taxon>
        <taxon>Stentor</taxon>
    </lineage>
</organism>
<proteinExistence type="predicted"/>
<feature type="repeat" description="WD" evidence="3">
    <location>
        <begin position="274"/>
        <end position="315"/>
    </location>
</feature>
<reference evidence="4 5" key="1">
    <citation type="submission" date="2016-11" db="EMBL/GenBank/DDBJ databases">
        <title>The macronuclear genome of Stentor coeruleus: a giant cell with tiny introns.</title>
        <authorList>
            <person name="Slabodnick M."/>
            <person name="Ruby J.G."/>
            <person name="Reiff S.B."/>
            <person name="Swart E.C."/>
            <person name="Gosai S."/>
            <person name="Prabakaran S."/>
            <person name="Witkowska E."/>
            <person name="Larue G.E."/>
            <person name="Fisher S."/>
            <person name="Freeman R.M."/>
            <person name="Gunawardena J."/>
            <person name="Chu W."/>
            <person name="Stover N.A."/>
            <person name="Gregory B.D."/>
            <person name="Nowacki M."/>
            <person name="Derisi J."/>
            <person name="Roy S.W."/>
            <person name="Marshall W.F."/>
            <person name="Sood P."/>
        </authorList>
    </citation>
    <scope>NUCLEOTIDE SEQUENCE [LARGE SCALE GENOMIC DNA]</scope>
    <source>
        <strain evidence="4">WM001</strain>
    </source>
</reference>
<dbReference type="Gene3D" id="2.130.10.10">
    <property type="entry name" value="YVTN repeat-like/Quinoprotein amine dehydrogenase"/>
    <property type="match status" value="3"/>
</dbReference>
<sequence length="399" mass="45592">MKSLVEFNQQEIENALGIYEDFGLVLQGPESFILCMDITADNKYVVTGAADMYFYIWSLENFYLIKRIEGHKSRIYSCLVTKDLKKIITCSEDKTIKVWEFESFTLLGTMTSDCPVYSISLHPNGKDLYSGSKYGTFTIWDFDNYIVKFKERVCQREIWSLSISKNGEFAFFASFDHTLAIWNCSQSLIKGHNVYSNSLTSVVISDILNLVAVGSFDAMIRVFNIETMEQVSTLQGHTGAVRGLSTYKNILISSSSDSTVCTWDLNTFTKLQVYNGHNYYTHCSSITLDGKYLLTASWDLTFKIWDMQTDKLLQTFTAQFGKISYLSTTLNGKYILTSSNNRKLNIWNLDKKQLLLTFEKFSGPVVSVGLAYKKYLIACDSKFFTRVIKIHKLIPEILL</sequence>
<evidence type="ECO:0000256" key="3">
    <source>
        <dbReference type="PROSITE-ProRule" id="PRU00221"/>
    </source>
</evidence>
<dbReference type="InterPro" id="IPR001680">
    <property type="entry name" value="WD40_rpt"/>
</dbReference>
<dbReference type="InterPro" id="IPR015943">
    <property type="entry name" value="WD40/YVTN_repeat-like_dom_sf"/>
</dbReference>
<dbReference type="CDD" id="cd00200">
    <property type="entry name" value="WD40"/>
    <property type="match status" value="1"/>
</dbReference>
<evidence type="ECO:0000313" key="4">
    <source>
        <dbReference type="EMBL" id="OMJ92167.1"/>
    </source>
</evidence>
<dbReference type="SMART" id="SM00320">
    <property type="entry name" value="WD40"/>
    <property type="match status" value="9"/>
</dbReference>
<keyword evidence="5" id="KW-1185">Reference proteome</keyword>
<dbReference type="Proteomes" id="UP000187209">
    <property type="component" value="Unassembled WGS sequence"/>
</dbReference>
<name>A0A1R2CT27_9CILI</name>